<name>A0A8D9MEI1_BRACM</name>
<feature type="non-terminal residue" evidence="2">
    <location>
        <position position="1"/>
    </location>
</feature>
<evidence type="ECO:0000256" key="1">
    <source>
        <dbReference type="SAM" id="Coils"/>
    </source>
</evidence>
<dbReference type="EMBL" id="LS974626">
    <property type="protein sequence ID" value="CAG7908771.1"/>
    <property type="molecule type" value="Genomic_DNA"/>
</dbReference>
<accession>A0A8D9MEI1</accession>
<reference evidence="2 3" key="1">
    <citation type="submission" date="2021-07" db="EMBL/GenBank/DDBJ databases">
        <authorList>
            <consortium name="Genoscope - CEA"/>
            <person name="William W."/>
        </authorList>
    </citation>
    <scope>NUCLEOTIDE SEQUENCE [LARGE SCALE GENOMIC DNA]</scope>
</reference>
<keyword evidence="1" id="KW-0175">Coiled coil</keyword>
<dbReference type="PANTHER" id="PTHR37697:SF2">
    <property type="entry name" value="AP2-LIKE ETHYLENE-RESPONSIVE TRANSCRIPTION FACTOR SNZ"/>
    <property type="match status" value="1"/>
</dbReference>
<proteinExistence type="predicted"/>
<gene>
    <name evidence="2" type="ORF">BRAPAZ1V2_A10P00170.2</name>
</gene>
<sequence>MGNREQVAELIASLEQATLMSHQIGTAVERNQLLQISSSLRTAHHRLSTLLLSTVPSPASDNSVSSVAPMQLGEGEAEAMEDERDSAVEKVEEKMRECFIRNKRAKKRPLSPSSAVVETSATEERSNRDYYGQFDLDPNASKHFINLGITNKQFYIAETVSSTRTALGLWTFATLFLFPLNAEFTL</sequence>
<dbReference type="AlphaFoldDB" id="A0A8D9MEI1"/>
<evidence type="ECO:0000313" key="2">
    <source>
        <dbReference type="EMBL" id="CAG7908771.1"/>
    </source>
</evidence>
<dbReference type="Proteomes" id="UP000694005">
    <property type="component" value="Chromosome A10"/>
</dbReference>
<dbReference type="Gramene" id="A10p00170.2_BraZ1">
    <property type="protein sequence ID" value="A10p00170.2_BraZ1.CDS"/>
    <property type="gene ID" value="A10g00170.2_BraZ1"/>
</dbReference>
<evidence type="ECO:0000313" key="3">
    <source>
        <dbReference type="Proteomes" id="UP000694005"/>
    </source>
</evidence>
<organism evidence="2 3">
    <name type="scientific">Brassica campestris</name>
    <name type="common">Field mustard</name>
    <dbReference type="NCBI Taxonomy" id="3711"/>
    <lineage>
        <taxon>Eukaryota</taxon>
        <taxon>Viridiplantae</taxon>
        <taxon>Streptophyta</taxon>
        <taxon>Embryophyta</taxon>
        <taxon>Tracheophyta</taxon>
        <taxon>Spermatophyta</taxon>
        <taxon>Magnoliopsida</taxon>
        <taxon>eudicotyledons</taxon>
        <taxon>Gunneridae</taxon>
        <taxon>Pentapetalae</taxon>
        <taxon>rosids</taxon>
        <taxon>malvids</taxon>
        <taxon>Brassicales</taxon>
        <taxon>Brassicaceae</taxon>
        <taxon>Brassiceae</taxon>
        <taxon>Brassica</taxon>
    </lineage>
</organism>
<dbReference type="PANTHER" id="PTHR37697">
    <property type="entry name" value="AP2-LIKE ETHYLENE-RESPONSIVE TRANSCRIPTION FACTOR SNZ"/>
    <property type="match status" value="1"/>
</dbReference>
<protein>
    <submittedName>
        <fullName evidence="2">Uncharacterized protein</fullName>
    </submittedName>
</protein>
<feature type="coiled-coil region" evidence="1">
    <location>
        <begin position="77"/>
        <end position="108"/>
    </location>
</feature>